<dbReference type="InterPro" id="IPR002303">
    <property type="entry name" value="Valyl-tRNA_ligase"/>
</dbReference>
<comment type="domain">
    <text evidence="12">ValRS has two distinct active sites: one for aminoacylation and one for editing. The misactivated threonine is translocated from the active site to the editing site.</text>
</comment>
<dbReference type="InterPro" id="IPR001412">
    <property type="entry name" value="aa-tRNA-synth_I_CS"/>
</dbReference>
<keyword evidence="18" id="KW-1185">Reference proteome</keyword>
<evidence type="ECO:0000256" key="11">
    <source>
        <dbReference type="ARBA" id="ARBA00060830"/>
    </source>
</evidence>
<comment type="function">
    <text evidence="12">Catalyzes the attachment of valine to tRNA(Val). As ValRS can inadvertently accommodate and process structurally similar amino acids such as threonine, to avoid such errors, it has a 'posttransfer' editing activity that hydrolyzes mischarged Thr-tRNA(Val) in a tRNA-dependent manner.</text>
</comment>
<comment type="subcellular location">
    <subcellularLocation>
        <location evidence="1 12">Cytoplasm</location>
    </subcellularLocation>
</comment>
<dbReference type="RefSeq" id="WP_153861807.1">
    <property type="nucleotide sequence ID" value="NZ_WJQR01000004.1"/>
</dbReference>
<dbReference type="Pfam" id="PF08264">
    <property type="entry name" value="Anticodon_1"/>
    <property type="match status" value="1"/>
</dbReference>
<evidence type="ECO:0000256" key="10">
    <source>
        <dbReference type="ARBA" id="ARBA00047552"/>
    </source>
</evidence>
<dbReference type="Proteomes" id="UP000469870">
    <property type="component" value="Unassembled WGS sequence"/>
</dbReference>
<dbReference type="GO" id="GO:0005524">
    <property type="term" value="F:ATP binding"/>
    <property type="evidence" value="ECO:0007669"/>
    <property type="project" value="UniProtKB-UniRule"/>
</dbReference>
<feature type="binding site" evidence="12">
    <location>
        <position position="525"/>
    </location>
    <ligand>
        <name>ATP</name>
        <dbReference type="ChEBI" id="CHEBI:30616"/>
    </ligand>
</feature>
<dbReference type="NCBIfam" id="TIGR00422">
    <property type="entry name" value="valS"/>
    <property type="match status" value="1"/>
</dbReference>
<evidence type="ECO:0000256" key="7">
    <source>
        <dbReference type="ARBA" id="ARBA00022917"/>
    </source>
</evidence>
<dbReference type="InterPro" id="IPR033705">
    <property type="entry name" value="Anticodon_Ia_Val"/>
</dbReference>
<dbReference type="Pfam" id="PF00133">
    <property type="entry name" value="tRNA-synt_1"/>
    <property type="match status" value="1"/>
</dbReference>
<dbReference type="Gene3D" id="3.90.740.10">
    <property type="entry name" value="Valyl/Leucyl/Isoleucyl-tRNA synthetase, editing domain"/>
    <property type="match status" value="1"/>
</dbReference>
<evidence type="ECO:0000256" key="6">
    <source>
        <dbReference type="ARBA" id="ARBA00022840"/>
    </source>
</evidence>
<dbReference type="InterPro" id="IPR009008">
    <property type="entry name" value="Val/Leu/Ile-tRNA-synth_edit"/>
</dbReference>
<dbReference type="GO" id="GO:0005829">
    <property type="term" value="C:cytosol"/>
    <property type="evidence" value="ECO:0007669"/>
    <property type="project" value="TreeGrafter"/>
</dbReference>
<comment type="similarity">
    <text evidence="11 12">Belongs to the class-I aminoacyl-tRNA synthetase family. ValS type 1 subfamily.</text>
</comment>
<dbReference type="PANTHER" id="PTHR11946">
    <property type="entry name" value="VALYL-TRNA SYNTHETASES"/>
    <property type="match status" value="1"/>
</dbReference>
<protein>
    <recommendedName>
        <fullName evidence="12">Valine--tRNA ligase</fullName>
        <ecNumber evidence="12">6.1.1.9</ecNumber>
    </recommendedName>
    <alternativeName>
        <fullName evidence="12">Valyl-tRNA synthetase</fullName>
        <shortName evidence="12">ValRS</shortName>
    </alternativeName>
</protein>
<organism evidence="17 18">
    <name type="scientific">Fundicoccus ignavus</name>
    <dbReference type="NCBI Taxonomy" id="2664442"/>
    <lineage>
        <taxon>Bacteria</taxon>
        <taxon>Bacillati</taxon>
        <taxon>Bacillota</taxon>
        <taxon>Bacilli</taxon>
        <taxon>Lactobacillales</taxon>
        <taxon>Aerococcaceae</taxon>
        <taxon>Fundicoccus</taxon>
    </lineage>
</organism>
<dbReference type="PANTHER" id="PTHR11946:SF93">
    <property type="entry name" value="VALINE--TRNA LIGASE, CHLOROPLASTIC_MITOCHONDRIAL 2"/>
    <property type="match status" value="1"/>
</dbReference>
<feature type="coiled-coil region" evidence="12">
    <location>
        <begin position="808"/>
        <end position="877"/>
    </location>
</feature>
<evidence type="ECO:0000256" key="2">
    <source>
        <dbReference type="ARBA" id="ARBA00011245"/>
    </source>
</evidence>
<dbReference type="GO" id="GO:0004832">
    <property type="term" value="F:valine-tRNA ligase activity"/>
    <property type="evidence" value="ECO:0007669"/>
    <property type="project" value="UniProtKB-UniRule"/>
</dbReference>
<evidence type="ECO:0000313" key="16">
    <source>
        <dbReference type="EMBL" id="MRI81459.1"/>
    </source>
</evidence>
<dbReference type="AlphaFoldDB" id="A0A6I2GYE8"/>
<gene>
    <name evidence="12" type="primary">valS</name>
    <name evidence="17" type="ORF">GIY09_06075</name>
    <name evidence="16" type="ORF">GIY11_05455</name>
</gene>
<evidence type="ECO:0000313" key="18">
    <source>
        <dbReference type="Proteomes" id="UP000430975"/>
    </source>
</evidence>
<dbReference type="EMBL" id="WJQR01000004">
    <property type="protein sequence ID" value="MRI81459.1"/>
    <property type="molecule type" value="Genomic_DNA"/>
</dbReference>
<feature type="short sequence motif" description="'HIGH' region" evidence="12">
    <location>
        <begin position="47"/>
        <end position="57"/>
    </location>
</feature>
<keyword evidence="6 12" id="KW-0067">ATP-binding</keyword>
<dbReference type="FunFam" id="3.90.740.10:FF:000005">
    <property type="entry name" value="Valine--tRNA ligase, mitochondrial"/>
    <property type="match status" value="1"/>
</dbReference>
<dbReference type="SUPFAM" id="SSF46589">
    <property type="entry name" value="tRNA-binding arm"/>
    <property type="match status" value="1"/>
</dbReference>
<evidence type="ECO:0000256" key="3">
    <source>
        <dbReference type="ARBA" id="ARBA00022490"/>
    </source>
</evidence>
<keyword evidence="8 12" id="KW-0175">Coiled coil</keyword>
<dbReference type="InterPro" id="IPR014729">
    <property type="entry name" value="Rossmann-like_a/b/a_fold"/>
</dbReference>
<dbReference type="HAMAP" id="MF_02004">
    <property type="entry name" value="Val_tRNA_synth_type1"/>
    <property type="match status" value="1"/>
</dbReference>
<keyword evidence="5 12" id="KW-0547">Nucleotide-binding</keyword>
<dbReference type="Gene3D" id="3.40.50.620">
    <property type="entry name" value="HUPs"/>
    <property type="match status" value="2"/>
</dbReference>
<dbReference type="Pfam" id="PF10458">
    <property type="entry name" value="Val_tRNA-synt_C"/>
    <property type="match status" value="1"/>
</dbReference>
<evidence type="ECO:0000256" key="4">
    <source>
        <dbReference type="ARBA" id="ARBA00022598"/>
    </source>
</evidence>
<feature type="short sequence motif" description="'KMSKS' region" evidence="12">
    <location>
        <begin position="522"/>
        <end position="526"/>
    </location>
</feature>
<sequence>MKREEMPTKYNPQAVEAGRYEKWLDDGVFKPSGNPEAEPYSIVIPPPNVTGKLHLGHAWDVTLQDMIIRQKRMQGFDTLWLPGMDHAGIATQAKVEEKLATQGISRYDLGREKFVQQVWDWKEEYASTIREQWSKMGVSVDYSRERFTLDTGLNKAVNKVFVDLYNKGLIYRGEYIINWDPKAQTALSDIEVIHKDVKGAFYHINYPVVGSDEVVEIATTRPETMLGDTAIAVHPEDERYQHLIGKTVMLPLMNREIPVVADEYVDREFGTGVVKITPAHDPNDFEVGNRHDLPRLNVMNLDGSMNKNAGKYADLDRFEARKQVIADLKEIDLLVKIEEMDHSVGHSERSGAVVEPLLSTQWFVKMQPLAEKTINNQSSEDAVEFFPPRFNNTFLTWMENIHDWVISRQLWWGHQIPAWYHKETGEVYVGETAPENEEDWQRDPDVLDTWFSSALWPFSTMGWPEESADFDRYFPTSTLVTGYDILTFWVSRMIFQSLEFTGKRPFQNVLIHGLIRDAEGRKMSKSLGNGIDPMDVIDEFGVDALRWFLANGSAPGQDVRYSEEKLSSAWNFINKIWNASRYVLMNVGDLTIDQIEIGEDQTIADQWILARLQTTIESVTRLFDKFEFGEAGRILYHFIWDDYCDWYIEMTKESLQDETSDNKTTKSILIYVLDQFLRLLHPIMPFVTEEIWQQLLSEKSSLVIADYPVVNDAYIKPEAVTAMNQLIEVIRGVRTIRNEMNTPLSKAVDLFIKANNEEVVELLKANQAYIERFCNPENLVISMDPETPQEVVSQTLSFAQILMPLEGLIKIEDEIKRLEQEQIKLNKEVERIDKKLANQGFVSKAPEKVVEEERAKREDYVSQLNAVTERIAQLETLL</sequence>
<dbReference type="FunFam" id="1.10.730.10:FF:000014">
    <property type="entry name" value="Valine--tRNA ligase"/>
    <property type="match status" value="1"/>
</dbReference>
<evidence type="ECO:0000256" key="1">
    <source>
        <dbReference type="ARBA" id="ARBA00004496"/>
    </source>
</evidence>
<dbReference type="Proteomes" id="UP000430975">
    <property type="component" value="Unassembled WGS sequence"/>
</dbReference>
<dbReference type="InterPro" id="IPR009080">
    <property type="entry name" value="tRNAsynth_Ia_anticodon-bd"/>
</dbReference>
<dbReference type="SUPFAM" id="SSF50677">
    <property type="entry name" value="ValRS/IleRS/LeuRS editing domain"/>
    <property type="match status" value="1"/>
</dbReference>
<evidence type="ECO:0000313" key="17">
    <source>
        <dbReference type="EMBL" id="MRI85443.1"/>
    </source>
</evidence>
<dbReference type="Gene3D" id="1.10.287.380">
    <property type="entry name" value="Valyl-tRNA synthetase, C-terminal domain"/>
    <property type="match status" value="1"/>
</dbReference>
<dbReference type="SUPFAM" id="SSF47323">
    <property type="entry name" value="Anticodon-binding domain of a subclass of class I aminoacyl-tRNA synthetases"/>
    <property type="match status" value="1"/>
</dbReference>
<dbReference type="GO" id="GO:0006438">
    <property type="term" value="P:valyl-tRNA aminoacylation"/>
    <property type="evidence" value="ECO:0007669"/>
    <property type="project" value="UniProtKB-UniRule"/>
</dbReference>
<evidence type="ECO:0000256" key="12">
    <source>
        <dbReference type="HAMAP-Rule" id="MF_02004"/>
    </source>
</evidence>
<feature type="domain" description="Aminoacyl-tRNA synthetase class Ia" evidence="13">
    <location>
        <begin position="19"/>
        <end position="561"/>
    </location>
</feature>
<comment type="caution">
    <text evidence="17">The sequence shown here is derived from an EMBL/GenBank/DDBJ whole genome shotgun (WGS) entry which is preliminary data.</text>
</comment>
<feature type="domain" description="Methionyl/Valyl/Leucyl/Isoleucyl-tRNA synthetase anticodon-binding" evidence="14">
    <location>
        <begin position="605"/>
        <end position="750"/>
    </location>
</feature>
<keyword evidence="9 12" id="KW-0030">Aminoacyl-tRNA synthetase</keyword>
<evidence type="ECO:0000259" key="14">
    <source>
        <dbReference type="Pfam" id="PF08264"/>
    </source>
</evidence>
<dbReference type="PRINTS" id="PR00986">
    <property type="entry name" value="TRNASYNTHVAL"/>
</dbReference>
<evidence type="ECO:0000256" key="5">
    <source>
        <dbReference type="ARBA" id="ARBA00022741"/>
    </source>
</evidence>
<name>A0A6I2GYE8_9LACT</name>
<dbReference type="InterPro" id="IPR013155">
    <property type="entry name" value="M/V/L/I-tRNA-synth_anticd-bd"/>
</dbReference>
<evidence type="ECO:0000313" key="19">
    <source>
        <dbReference type="Proteomes" id="UP000469870"/>
    </source>
</evidence>
<reference evidence="18 19" key="1">
    <citation type="submission" date="2019-11" db="EMBL/GenBank/DDBJ databases">
        <title>Characterisation of Fundicoccus ignavus gen. nov. sp. nov., a novel genus of the family Aerococcaceae isolated from bulk tank milk.</title>
        <authorList>
            <person name="Siebert A."/>
            <person name="Huptas C."/>
            <person name="Wenning M."/>
            <person name="Scherer S."/>
            <person name="Doll E.V."/>
        </authorList>
    </citation>
    <scope>NUCLEOTIDE SEQUENCE [LARGE SCALE GENOMIC DNA]</scope>
    <source>
        <strain evidence="16 19">DSM 109653</strain>
        <strain evidence="17 18">WS4759</strain>
    </source>
</reference>
<dbReference type="FunFam" id="3.40.50.620:FF:000032">
    <property type="entry name" value="Valine--tRNA ligase"/>
    <property type="match status" value="1"/>
</dbReference>
<dbReference type="InterPro" id="IPR037118">
    <property type="entry name" value="Val-tRNA_synth_C_sf"/>
</dbReference>
<keyword evidence="4 12" id="KW-0436">Ligase</keyword>
<dbReference type="PROSITE" id="PS00178">
    <property type="entry name" value="AA_TRNA_LIGASE_I"/>
    <property type="match status" value="1"/>
</dbReference>
<dbReference type="GO" id="GO:0002161">
    <property type="term" value="F:aminoacyl-tRNA deacylase activity"/>
    <property type="evidence" value="ECO:0007669"/>
    <property type="project" value="InterPro"/>
</dbReference>
<evidence type="ECO:0000256" key="8">
    <source>
        <dbReference type="ARBA" id="ARBA00023054"/>
    </source>
</evidence>
<comment type="catalytic activity">
    <reaction evidence="10 12">
        <text>tRNA(Val) + L-valine + ATP = L-valyl-tRNA(Val) + AMP + diphosphate</text>
        <dbReference type="Rhea" id="RHEA:10704"/>
        <dbReference type="Rhea" id="RHEA-COMP:9672"/>
        <dbReference type="Rhea" id="RHEA-COMP:9708"/>
        <dbReference type="ChEBI" id="CHEBI:30616"/>
        <dbReference type="ChEBI" id="CHEBI:33019"/>
        <dbReference type="ChEBI" id="CHEBI:57762"/>
        <dbReference type="ChEBI" id="CHEBI:78442"/>
        <dbReference type="ChEBI" id="CHEBI:78537"/>
        <dbReference type="ChEBI" id="CHEBI:456215"/>
        <dbReference type="EC" id="6.1.1.9"/>
    </reaction>
</comment>
<dbReference type="FunFam" id="1.10.287.380:FF:000001">
    <property type="entry name" value="Valine--tRNA ligase"/>
    <property type="match status" value="1"/>
</dbReference>
<dbReference type="InterPro" id="IPR019499">
    <property type="entry name" value="Val-tRNA_synth_tRNA-bd"/>
</dbReference>
<dbReference type="InterPro" id="IPR010978">
    <property type="entry name" value="tRNA-bd_arm"/>
</dbReference>
<dbReference type="InterPro" id="IPR002300">
    <property type="entry name" value="aa-tRNA-synth_Ia"/>
</dbReference>
<dbReference type="Gene3D" id="1.10.730.10">
    <property type="entry name" value="Isoleucyl-tRNA Synthetase, Domain 1"/>
    <property type="match status" value="1"/>
</dbReference>
<dbReference type="NCBIfam" id="NF004349">
    <property type="entry name" value="PRK05729.1"/>
    <property type="match status" value="1"/>
</dbReference>
<evidence type="ECO:0000259" key="15">
    <source>
        <dbReference type="Pfam" id="PF10458"/>
    </source>
</evidence>
<keyword evidence="3 12" id="KW-0963">Cytoplasm</keyword>
<dbReference type="CDD" id="cd07962">
    <property type="entry name" value="Anticodon_Ia_Val"/>
    <property type="match status" value="1"/>
</dbReference>
<dbReference type="SUPFAM" id="SSF52374">
    <property type="entry name" value="Nucleotidylyl transferase"/>
    <property type="match status" value="1"/>
</dbReference>
<dbReference type="EMBL" id="WJQS01000004">
    <property type="protein sequence ID" value="MRI85443.1"/>
    <property type="molecule type" value="Genomic_DNA"/>
</dbReference>
<keyword evidence="7 12" id="KW-0648">Protein biosynthesis</keyword>
<evidence type="ECO:0000256" key="9">
    <source>
        <dbReference type="ARBA" id="ARBA00023146"/>
    </source>
</evidence>
<dbReference type="EC" id="6.1.1.9" evidence="12"/>
<feature type="domain" description="Valyl-tRNA synthetase tRNA-binding arm" evidence="15">
    <location>
        <begin position="811"/>
        <end position="874"/>
    </location>
</feature>
<evidence type="ECO:0000259" key="13">
    <source>
        <dbReference type="Pfam" id="PF00133"/>
    </source>
</evidence>
<comment type="subunit">
    <text evidence="2 12">Monomer.</text>
</comment>
<proteinExistence type="inferred from homology"/>
<accession>A0A6I2GYE8</accession>
<dbReference type="CDD" id="cd00817">
    <property type="entry name" value="ValRS_core"/>
    <property type="match status" value="1"/>
</dbReference>
<comment type="domain">
    <text evidence="12">The C-terminal coiled-coil domain is crucial for aminoacylation activity.</text>
</comment>
<dbReference type="FunFam" id="3.40.50.620:FF:000098">
    <property type="entry name" value="Valine--tRNA ligase"/>
    <property type="match status" value="1"/>
</dbReference>